<dbReference type="CDD" id="cd05399">
    <property type="entry name" value="NT_Rel-Spo_like"/>
    <property type="match status" value="1"/>
</dbReference>
<dbReference type="PATRIC" id="fig|742818.3.peg.297"/>
<dbReference type="PANTHER" id="PTHR47837">
    <property type="entry name" value="GTP PYROPHOSPHOKINASE YJBM"/>
    <property type="match status" value="1"/>
</dbReference>
<dbReference type="Gene3D" id="1.10.287.860">
    <property type="entry name" value="Nucleotidyltransferase"/>
    <property type="match status" value="1"/>
</dbReference>
<evidence type="ECO:0000313" key="2">
    <source>
        <dbReference type="EMBL" id="EJZ84663.1"/>
    </source>
</evidence>
<accession>K0YMW9</accession>
<dbReference type="SUPFAM" id="SSF81301">
    <property type="entry name" value="Nucleotidyltransferase"/>
    <property type="match status" value="1"/>
</dbReference>
<protein>
    <recommendedName>
        <fullName evidence="1">RelA/SpoT domain-containing protein</fullName>
    </recommendedName>
</protein>
<name>K0YMW9_9ACTN</name>
<dbReference type="eggNOG" id="COG2357">
    <property type="taxonomic scope" value="Bacteria"/>
</dbReference>
<dbReference type="Proteomes" id="UP000006069">
    <property type="component" value="Unassembled WGS sequence"/>
</dbReference>
<dbReference type="AlphaFoldDB" id="K0YMW9"/>
<gene>
    <name evidence="2" type="ORF">HMPREF9451_00267</name>
</gene>
<dbReference type="InParanoid" id="K0YMW9"/>
<dbReference type="InterPro" id="IPR043519">
    <property type="entry name" value="NT_sf"/>
</dbReference>
<dbReference type="PANTHER" id="PTHR47837:SF2">
    <property type="entry name" value="GTP PYROPHOSPHOKINASE YWAC"/>
    <property type="match status" value="1"/>
</dbReference>
<sequence>MHYERAFMTSISNSSSMLAFKDDTSSAARREHISRIGNPSHTTPLSSEEMARNAAGEFLARFADKEGVNHDALSSQAKVVGSAMRASLQRYESAMRQMEVRFEVLDRDLSLKKNRNPIHHIESRVKNPVSIYEKLKRRNLPISVESMEANIFDIAGVRVICSYIHDVYGLLSLLRKQDDLEIVEVKDYIEHPKPNGYRSLHVIVRIPVYFMDKKELVPVEVQIRTIAMDFWASLEHGLKYKAVHSVEGIDSSDELLYCSRVIKDVEERMQILARAMDTE</sequence>
<dbReference type="SMART" id="SM00954">
    <property type="entry name" value="RelA_SpoT"/>
    <property type="match status" value="1"/>
</dbReference>
<evidence type="ECO:0000259" key="1">
    <source>
        <dbReference type="SMART" id="SM00954"/>
    </source>
</evidence>
<dbReference type="EMBL" id="ADMD01000001">
    <property type="protein sequence ID" value="EJZ84663.1"/>
    <property type="molecule type" value="Genomic_DNA"/>
</dbReference>
<organism evidence="2 3">
    <name type="scientific">Slackia piriformis YIT 12062</name>
    <dbReference type="NCBI Taxonomy" id="742818"/>
    <lineage>
        <taxon>Bacteria</taxon>
        <taxon>Bacillati</taxon>
        <taxon>Actinomycetota</taxon>
        <taxon>Coriobacteriia</taxon>
        <taxon>Eggerthellales</taxon>
        <taxon>Eggerthellaceae</taxon>
        <taxon>Slackia</taxon>
    </lineage>
</organism>
<dbReference type="HOGENOM" id="CLU_077095_0_0_11"/>
<keyword evidence="3" id="KW-1185">Reference proteome</keyword>
<comment type="caution">
    <text evidence="2">The sequence shown here is derived from an EMBL/GenBank/DDBJ whole genome shotgun (WGS) entry which is preliminary data.</text>
</comment>
<proteinExistence type="predicted"/>
<dbReference type="GO" id="GO:0015969">
    <property type="term" value="P:guanosine tetraphosphate metabolic process"/>
    <property type="evidence" value="ECO:0007669"/>
    <property type="project" value="InterPro"/>
</dbReference>
<feature type="domain" description="RelA/SpoT" evidence="1">
    <location>
        <begin position="123"/>
        <end position="246"/>
    </location>
</feature>
<dbReference type="Pfam" id="PF04607">
    <property type="entry name" value="RelA_SpoT"/>
    <property type="match status" value="1"/>
</dbReference>
<evidence type="ECO:0000313" key="3">
    <source>
        <dbReference type="Proteomes" id="UP000006069"/>
    </source>
</evidence>
<dbReference type="Gene3D" id="3.30.460.10">
    <property type="entry name" value="Beta Polymerase, domain 2"/>
    <property type="match status" value="1"/>
</dbReference>
<dbReference type="InterPro" id="IPR052366">
    <property type="entry name" value="GTP_Pyrophosphokinase"/>
</dbReference>
<reference evidence="2 3" key="1">
    <citation type="submission" date="2012-08" db="EMBL/GenBank/DDBJ databases">
        <title>The Genome Sequence of Slackia piriformis YIT 12062.</title>
        <authorList>
            <consortium name="The Broad Institute Genome Sequencing Platform"/>
            <person name="Earl A."/>
            <person name="Ward D."/>
            <person name="Feldgarden M."/>
            <person name="Gevers D."/>
            <person name="Morotomi M."/>
            <person name="Walker B."/>
            <person name="Young S.K."/>
            <person name="Zeng Q."/>
            <person name="Gargeya S."/>
            <person name="Fitzgerald M."/>
            <person name="Haas B."/>
            <person name="Abouelleil A."/>
            <person name="Alvarado L."/>
            <person name="Arachchi H.M."/>
            <person name="Berlin A.M."/>
            <person name="Chapman S.B."/>
            <person name="Goldberg J."/>
            <person name="Griggs A."/>
            <person name="Gujja S."/>
            <person name="Hansen M."/>
            <person name="Howarth C."/>
            <person name="Imamovic A."/>
            <person name="Larimer J."/>
            <person name="McCowen C."/>
            <person name="Montmayeur A."/>
            <person name="Murphy C."/>
            <person name="Neiman D."/>
            <person name="Pearson M."/>
            <person name="Priest M."/>
            <person name="Roberts A."/>
            <person name="Saif S."/>
            <person name="Shea T."/>
            <person name="Sisk P."/>
            <person name="Sykes S."/>
            <person name="Wortman J."/>
            <person name="Nusbaum C."/>
            <person name="Birren B."/>
        </authorList>
    </citation>
    <scope>NUCLEOTIDE SEQUENCE [LARGE SCALE GENOMIC DNA]</scope>
    <source>
        <strain evidence="2 3">YIT 12062</strain>
    </source>
</reference>
<dbReference type="InterPro" id="IPR007685">
    <property type="entry name" value="RelA_SpoT"/>
</dbReference>